<dbReference type="SUPFAM" id="SSF53807">
    <property type="entry name" value="Helical backbone' metal receptor"/>
    <property type="match status" value="1"/>
</dbReference>
<accession>A0ABW8V006</accession>
<dbReference type="Proteomes" id="UP001627408">
    <property type="component" value="Unassembled WGS sequence"/>
</dbReference>
<evidence type="ECO:0000256" key="1">
    <source>
        <dbReference type="ARBA" id="ARBA00011028"/>
    </source>
</evidence>
<feature type="region of interest" description="Disordered" evidence="6">
    <location>
        <begin position="119"/>
        <end position="196"/>
    </location>
</feature>
<dbReference type="EMBL" id="JBHDIY010000002">
    <property type="protein sequence ID" value="MFL4471589.1"/>
    <property type="molecule type" value="Genomic_DNA"/>
</dbReference>
<evidence type="ECO:0000256" key="2">
    <source>
        <dbReference type="ARBA" id="ARBA00015915"/>
    </source>
</evidence>
<dbReference type="Pfam" id="PF01297">
    <property type="entry name" value="ZnuA"/>
    <property type="match status" value="1"/>
</dbReference>
<gene>
    <name evidence="7" type="ORF">ACERZ8_17520</name>
</gene>
<keyword evidence="5" id="KW-0406">Ion transport</keyword>
<evidence type="ECO:0000256" key="4">
    <source>
        <dbReference type="ARBA" id="ARBA00022729"/>
    </source>
</evidence>
<dbReference type="PANTHER" id="PTHR42953:SF3">
    <property type="entry name" value="HIGH-AFFINITY ZINC UPTAKE SYSTEM PROTEIN ZNUA"/>
    <property type="match status" value="1"/>
</dbReference>
<dbReference type="InterPro" id="IPR050492">
    <property type="entry name" value="Bact_metal-bind_prot9"/>
</dbReference>
<evidence type="ECO:0000313" key="7">
    <source>
        <dbReference type="EMBL" id="MFL4471589.1"/>
    </source>
</evidence>
<sequence length="357" mass="37655">MRYLALGLGIIGTGAVADVPRVAVDIAPVHSIVAAVMGDLGQPALIVPPGASPHGYSMRPSEAATLDRADLVVWMGHGLAPWMEGPVESLAGDAVVLELLTLPQTQLLDIREGATFAAHDHDHGDEHGHDDAHDAHDDTHEDHADDHAHEDKADDHAEDHAHDHAEAHDHDADKAHDEDHADAHDHDAHEGGDPHAWLDPDNAMIWAGVIAAQLADLDPENADTYAANATIFSNNINSLKGDIEAQIASVKGRPFVVFHDAYHYFEHRFGLEAAGAVSAGDAAAPSAARLSELRSEIASLGAVCALTEPQFNPAILDALGATQLGEIDPIGATLTPGPELYGQLLANMATSLTNCLK</sequence>
<keyword evidence="3" id="KW-0813">Transport</keyword>
<comment type="caution">
    <text evidence="7">The sequence shown here is derived from an EMBL/GenBank/DDBJ whole genome shotgun (WGS) entry which is preliminary data.</text>
</comment>
<keyword evidence="4" id="KW-0732">Signal</keyword>
<evidence type="ECO:0000256" key="3">
    <source>
        <dbReference type="ARBA" id="ARBA00022448"/>
    </source>
</evidence>
<protein>
    <recommendedName>
        <fullName evidence="2">High-affinity zinc uptake system protein ZnuA</fullName>
    </recommendedName>
</protein>
<keyword evidence="5" id="KW-0862">Zinc</keyword>
<keyword evidence="8" id="KW-1185">Reference proteome</keyword>
<reference evidence="7 8" key="1">
    <citation type="submission" date="2024-08" db="EMBL/GenBank/DDBJ databases">
        <title>Tateyamaria sp. nov., isolated from marine algae.</title>
        <authorList>
            <person name="Choi B.J."/>
            <person name="Kim J.M."/>
            <person name="Lee J.K."/>
            <person name="Choi D.G."/>
            <person name="Bayburt H."/>
            <person name="Baek J.H."/>
            <person name="Han D.M."/>
            <person name="Jeon C.O."/>
        </authorList>
    </citation>
    <scope>NUCLEOTIDE SEQUENCE [LARGE SCALE GENOMIC DNA]</scope>
    <source>
        <strain evidence="7 8">KMU-156</strain>
    </source>
</reference>
<comment type="similarity">
    <text evidence="1">Belongs to the bacterial solute-binding protein 9 family.</text>
</comment>
<proteinExistence type="inferred from homology"/>
<name>A0ABW8V006_9RHOB</name>
<keyword evidence="5" id="KW-0864">Zinc transport</keyword>
<evidence type="ECO:0000256" key="5">
    <source>
        <dbReference type="ARBA" id="ARBA00022906"/>
    </source>
</evidence>
<evidence type="ECO:0000256" key="6">
    <source>
        <dbReference type="SAM" id="MobiDB-lite"/>
    </source>
</evidence>
<organism evidence="7 8">
    <name type="scientific">Tateyamaria armeniaca</name>
    <dbReference type="NCBI Taxonomy" id="2518930"/>
    <lineage>
        <taxon>Bacteria</taxon>
        <taxon>Pseudomonadati</taxon>
        <taxon>Pseudomonadota</taxon>
        <taxon>Alphaproteobacteria</taxon>
        <taxon>Rhodobacterales</taxon>
        <taxon>Roseobacteraceae</taxon>
        <taxon>Tateyamaria</taxon>
    </lineage>
</organism>
<dbReference type="RefSeq" id="WP_407593430.1">
    <property type="nucleotide sequence ID" value="NZ_JBHDIY010000002.1"/>
</dbReference>
<evidence type="ECO:0000313" key="8">
    <source>
        <dbReference type="Proteomes" id="UP001627408"/>
    </source>
</evidence>
<dbReference type="PANTHER" id="PTHR42953">
    <property type="entry name" value="HIGH-AFFINITY ZINC UPTAKE SYSTEM PROTEIN ZNUA-RELATED"/>
    <property type="match status" value="1"/>
</dbReference>
<dbReference type="Gene3D" id="3.40.50.1980">
    <property type="entry name" value="Nitrogenase molybdenum iron protein domain"/>
    <property type="match status" value="2"/>
</dbReference>
<dbReference type="InterPro" id="IPR006127">
    <property type="entry name" value="ZnuA-like"/>
</dbReference>